<keyword evidence="1" id="KW-0472">Membrane</keyword>
<name>A0AAD5K273_9FUNG</name>
<dbReference type="EMBL" id="JAIXMP010000029">
    <property type="protein sequence ID" value="KAI9251828.1"/>
    <property type="molecule type" value="Genomic_DNA"/>
</dbReference>
<organism evidence="2 3">
    <name type="scientific">Phascolomyces articulosus</name>
    <dbReference type="NCBI Taxonomy" id="60185"/>
    <lineage>
        <taxon>Eukaryota</taxon>
        <taxon>Fungi</taxon>
        <taxon>Fungi incertae sedis</taxon>
        <taxon>Mucoromycota</taxon>
        <taxon>Mucoromycotina</taxon>
        <taxon>Mucoromycetes</taxon>
        <taxon>Mucorales</taxon>
        <taxon>Lichtheimiaceae</taxon>
        <taxon>Phascolomyces</taxon>
    </lineage>
</organism>
<reference evidence="2" key="1">
    <citation type="journal article" date="2022" name="IScience">
        <title>Evolution of zygomycete secretomes and the origins of terrestrial fungal ecologies.</title>
        <authorList>
            <person name="Chang Y."/>
            <person name="Wang Y."/>
            <person name="Mondo S."/>
            <person name="Ahrendt S."/>
            <person name="Andreopoulos W."/>
            <person name="Barry K."/>
            <person name="Beard J."/>
            <person name="Benny G.L."/>
            <person name="Blankenship S."/>
            <person name="Bonito G."/>
            <person name="Cuomo C."/>
            <person name="Desiro A."/>
            <person name="Gervers K.A."/>
            <person name="Hundley H."/>
            <person name="Kuo A."/>
            <person name="LaButti K."/>
            <person name="Lang B.F."/>
            <person name="Lipzen A."/>
            <person name="O'Donnell K."/>
            <person name="Pangilinan J."/>
            <person name="Reynolds N."/>
            <person name="Sandor L."/>
            <person name="Smith M.E."/>
            <person name="Tsang A."/>
            <person name="Grigoriev I.V."/>
            <person name="Stajich J.E."/>
            <person name="Spatafora J.W."/>
        </authorList>
    </citation>
    <scope>NUCLEOTIDE SEQUENCE</scope>
    <source>
        <strain evidence="2">RSA 2281</strain>
    </source>
</reference>
<gene>
    <name evidence="2" type="ORF">BDA99DRAFT_541233</name>
</gene>
<proteinExistence type="predicted"/>
<feature type="transmembrane region" description="Helical" evidence="1">
    <location>
        <begin position="96"/>
        <end position="116"/>
    </location>
</feature>
<evidence type="ECO:0008006" key="4">
    <source>
        <dbReference type="Google" id="ProtNLM"/>
    </source>
</evidence>
<evidence type="ECO:0000313" key="3">
    <source>
        <dbReference type="Proteomes" id="UP001209540"/>
    </source>
</evidence>
<accession>A0AAD5K273</accession>
<protein>
    <recommendedName>
        <fullName evidence="4">Transmembrane protein</fullName>
    </recommendedName>
</protein>
<sequence>MQQMQLYLFIGSRSNQMFILCMRLCISKTCVHLLAPQTFCSSSLCLSTTLLYIPKKKIIDKKIDHLQLPYNSIVKIVVIQGIPGCSGCKYAYLADIVILAWFPNIIISILMIIQQAFFDLDIIWLAKTYNNNVLLALSIWWLFRTSLSGKSILQVNLGGNGAYF</sequence>
<keyword evidence="3" id="KW-1185">Reference proteome</keyword>
<keyword evidence="1" id="KW-0812">Transmembrane</keyword>
<evidence type="ECO:0000313" key="2">
    <source>
        <dbReference type="EMBL" id="KAI9251828.1"/>
    </source>
</evidence>
<dbReference type="Proteomes" id="UP001209540">
    <property type="component" value="Unassembled WGS sequence"/>
</dbReference>
<feature type="transmembrane region" description="Helical" evidence="1">
    <location>
        <begin position="122"/>
        <end position="143"/>
    </location>
</feature>
<comment type="caution">
    <text evidence="2">The sequence shown here is derived from an EMBL/GenBank/DDBJ whole genome shotgun (WGS) entry which is preliminary data.</text>
</comment>
<evidence type="ECO:0000256" key="1">
    <source>
        <dbReference type="SAM" id="Phobius"/>
    </source>
</evidence>
<reference evidence="2" key="2">
    <citation type="submission" date="2023-02" db="EMBL/GenBank/DDBJ databases">
        <authorList>
            <consortium name="DOE Joint Genome Institute"/>
            <person name="Mondo S.J."/>
            <person name="Chang Y."/>
            <person name="Wang Y."/>
            <person name="Ahrendt S."/>
            <person name="Andreopoulos W."/>
            <person name="Barry K."/>
            <person name="Beard J."/>
            <person name="Benny G.L."/>
            <person name="Blankenship S."/>
            <person name="Bonito G."/>
            <person name="Cuomo C."/>
            <person name="Desiro A."/>
            <person name="Gervers K.A."/>
            <person name="Hundley H."/>
            <person name="Kuo A."/>
            <person name="LaButti K."/>
            <person name="Lang B.F."/>
            <person name="Lipzen A."/>
            <person name="O'Donnell K."/>
            <person name="Pangilinan J."/>
            <person name="Reynolds N."/>
            <person name="Sandor L."/>
            <person name="Smith M.W."/>
            <person name="Tsang A."/>
            <person name="Grigoriev I.V."/>
            <person name="Stajich J.E."/>
            <person name="Spatafora J.W."/>
        </authorList>
    </citation>
    <scope>NUCLEOTIDE SEQUENCE</scope>
    <source>
        <strain evidence="2">RSA 2281</strain>
    </source>
</reference>
<dbReference type="AlphaFoldDB" id="A0AAD5K273"/>
<keyword evidence="1" id="KW-1133">Transmembrane helix</keyword>